<dbReference type="Proteomes" id="UP000326453">
    <property type="component" value="Chromosome 1"/>
</dbReference>
<dbReference type="EMBL" id="CP044426">
    <property type="protein sequence ID" value="QFG36633.1"/>
    <property type="molecule type" value="Genomic_DNA"/>
</dbReference>
<dbReference type="KEGG" id="ppan:ESD82_10470"/>
<dbReference type="AlphaFoldDB" id="A0AAE6NXH7"/>
<organism evidence="2 5">
    <name type="scientific">Paracoccus pantotrophus</name>
    <name type="common">Thiosphaera pantotropha</name>
    <dbReference type="NCBI Taxonomy" id="82367"/>
    <lineage>
        <taxon>Bacteria</taxon>
        <taxon>Pseudomonadati</taxon>
        <taxon>Pseudomonadota</taxon>
        <taxon>Alphaproteobacteria</taxon>
        <taxon>Rhodobacterales</taxon>
        <taxon>Paracoccaceae</taxon>
        <taxon>Paracoccus</taxon>
    </lineage>
</organism>
<dbReference type="GeneID" id="51370992"/>
<dbReference type="EMBL" id="RBLI01000001">
    <property type="protein sequence ID" value="RKS50850.1"/>
    <property type="molecule type" value="Genomic_DNA"/>
</dbReference>
<evidence type="ECO:0000313" key="3">
    <source>
        <dbReference type="EMBL" id="RKS50850.1"/>
    </source>
</evidence>
<sequence length="242" mass="28030">MAMISVPLIITIEDENGPRRHHARQEAERQGWTPLFLRSIDTTSPEISRLYDSKWNRRKRKRPMTAGEIACYYGHRQAWQVVAAGKEPARLILEDDFKVARPDLIPLFSQAVDQLPAWDIICLSSHRAKGPFRSLYYEGIAFRKYLFGATGAVGYLLSQNGARKLLSRSKVFRPLDEDFIHPWELGLTVRYTAPRLICEMNDAVSTLEDARKNRKRRLLASCHGALLKFDWQLRSILHWLRN</sequence>
<evidence type="ECO:0000313" key="4">
    <source>
        <dbReference type="Proteomes" id="UP000273626"/>
    </source>
</evidence>
<gene>
    <name evidence="3" type="ORF">BDE18_0060</name>
    <name evidence="2" type="ORF">ESD82_10470</name>
</gene>
<evidence type="ECO:0000259" key="1">
    <source>
        <dbReference type="Pfam" id="PF01755"/>
    </source>
</evidence>
<name>A0AAE6NXH7_PARPN</name>
<feature type="domain" description="Glycosyl transferase family 25" evidence="1">
    <location>
        <begin position="9"/>
        <end position="173"/>
    </location>
</feature>
<protein>
    <submittedName>
        <fullName evidence="3">GR25 family glycosyltransferase involved in LPS biosynthesis</fullName>
    </submittedName>
    <submittedName>
        <fullName evidence="2">Glycosyltransferase family 25 protein</fullName>
    </submittedName>
</protein>
<proteinExistence type="predicted"/>
<evidence type="ECO:0000313" key="5">
    <source>
        <dbReference type="Proteomes" id="UP000326453"/>
    </source>
</evidence>
<dbReference type="InterPro" id="IPR002654">
    <property type="entry name" value="Glyco_trans_25"/>
</dbReference>
<evidence type="ECO:0000313" key="2">
    <source>
        <dbReference type="EMBL" id="QFG36633.1"/>
    </source>
</evidence>
<accession>A0AAE6NXH7</accession>
<dbReference type="Proteomes" id="UP000273626">
    <property type="component" value="Unassembled WGS sequence"/>
</dbReference>
<dbReference type="Pfam" id="PF01755">
    <property type="entry name" value="Glyco_transf_25"/>
    <property type="match status" value="1"/>
</dbReference>
<reference evidence="2 5" key="2">
    <citation type="submission" date="2019-01" db="EMBL/GenBank/DDBJ databases">
        <title>Complete Genome Sequence and Annotation of the Paracoccus pantotrophus type strain DSM 2944.</title>
        <authorList>
            <person name="Bockwoldt J.A."/>
            <person name="Zimmermann M."/>
            <person name="Tiso T."/>
            <person name="Blank L.M."/>
        </authorList>
    </citation>
    <scope>NUCLEOTIDE SEQUENCE [LARGE SCALE GENOMIC DNA]</scope>
    <source>
        <strain evidence="2 5">DSM 2944</strain>
    </source>
</reference>
<dbReference type="CDD" id="cd06532">
    <property type="entry name" value="Glyco_transf_25"/>
    <property type="match status" value="1"/>
</dbReference>
<dbReference type="RefSeq" id="WP_074990271.1">
    <property type="nucleotide sequence ID" value="NZ_CP044426.1"/>
</dbReference>
<reference evidence="3 4" key="1">
    <citation type="submission" date="2018-10" db="EMBL/GenBank/DDBJ databases">
        <title>Genomic Encyclopedia of Archaeal and Bacterial Type Strains, Phase II (KMG-II): from individual species to whole genera.</title>
        <authorList>
            <person name="Goeker M."/>
        </authorList>
    </citation>
    <scope>NUCLEOTIDE SEQUENCE [LARGE SCALE GENOMIC DNA]</scope>
    <source>
        <strain evidence="4">ATCC 35512 / DSM 2944 / CIP 106514 / LMD 82.5 / NBRC 102493 / NCCB 82005 / GB17</strain>
        <strain evidence="3">DSM 2944</strain>
    </source>
</reference>
<keyword evidence="4" id="KW-1185">Reference proteome</keyword>